<dbReference type="InterPro" id="IPR006427">
    <property type="entry name" value="Portal_HK97"/>
</dbReference>
<keyword evidence="2" id="KW-1185">Reference proteome</keyword>
<dbReference type="KEGG" id="pden:F1C79_31490"/>
<dbReference type="EMBL" id="CP043626">
    <property type="protein sequence ID" value="QEY75786.1"/>
    <property type="molecule type" value="Genomic_DNA"/>
</dbReference>
<gene>
    <name evidence="1" type="ORF">F1C79_31490</name>
</gene>
<dbReference type="OrthoDB" id="9765386at2"/>
<evidence type="ECO:0000313" key="1">
    <source>
        <dbReference type="EMBL" id="QEY75786.1"/>
    </source>
</evidence>
<organism evidence="1 2">
    <name type="scientific">Pseudomonas denitrificans</name>
    <dbReference type="NCBI Taxonomy" id="43306"/>
    <lineage>
        <taxon>Bacteria</taxon>
        <taxon>Pseudomonadati</taxon>
        <taxon>Pseudomonadota</taxon>
        <taxon>Gammaproteobacteria</taxon>
        <taxon>Pseudomonadales</taxon>
        <taxon>Pseudomonadaceae</taxon>
        <taxon>Halopseudomonas</taxon>
    </lineage>
</organism>
<proteinExistence type="predicted"/>
<evidence type="ECO:0000313" key="2">
    <source>
        <dbReference type="Proteomes" id="UP000326659"/>
    </source>
</evidence>
<reference evidence="1 2" key="1">
    <citation type="submission" date="2019-09" db="EMBL/GenBank/DDBJ databases">
        <title>Prosopis cineraria nodule microbiome.</title>
        <authorList>
            <person name="Chaluvadi S.R."/>
            <person name="Ali R."/>
            <person name="Wang X."/>
        </authorList>
    </citation>
    <scope>NUCLEOTIDE SEQUENCE [LARGE SCALE GENOMIC DNA]</scope>
    <source>
        <strain evidence="1 2">BG1</strain>
    </source>
</reference>
<dbReference type="InterPro" id="IPR006944">
    <property type="entry name" value="Phage/GTA_portal"/>
</dbReference>
<dbReference type="Proteomes" id="UP000326659">
    <property type="component" value="Chromosome"/>
</dbReference>
<protein>
    <submittedName>
        <fullName evidence="1">Phage portal protein</fullName>
    </submittedName>
</protein>
<sequence length="424" mass="48006">MFFSSLLGGGKGNLVEAESSFWQGMLGRRSNSSGVVVTPETALALPIIQNCVTLLAESIGQLPLELYRRKDKGQREPATNHPLYDVLRFQPNGFQTPYELRECEQMSVGLRGNSYTLVERRGDGNVSALWPLTYDKVVVYKGADLLPYYQVGNYAERLPMRMVHHVRWHSLNHYTGLSPIELHAEAVGLAQAVRQYTGKSFANGVSVSGVIERPRESPAIKDQASIDRITDRWAEKYSGIDNAHKVALLQEGMTFKPLSMTNVDAEVVNLLKLSGADAARIYKIPLPLVNDLDKANYNTTEQLMIWFVVFGLMPWVKRHEETMMRDYLLPADRREYFIEFNLSGLLRGDQKSRYEAYAIGRQWGWLSVNDIRRLENMPPVDGGDVYLQPLNMVDASKGMPDLSNPNVRAQLELQQREIERILAQ</sequence>
<dbReference type="Pfam" id="PF04860">
    <property type="entry name" value="Phage_portal"/>
    <property type="match status" value="1"/>
</dbReference>
<dbReference type="RefSeq" id="WP_151189575.1">
    <property type="nucleotide sequence ID" value="NZ_CP043626.1"/>
</dbReference>
<accession>A0A9X7R7P5</accession>
<dbReference type="NCBIfam" id="TIGR01537">
    <property type="entry name" value="portal_HK97"/>
    <property type="match status" value="1"/>
</dbReference>
<dbReference type="AlphaFoldDB" id="A0A9X7R7P5"/>
<name>A0A9X7R7P5_PSEDE</name>